<protein>
    <recommendedName>
        <fullName evidence="10">Probable lipid II flippase MurJ</fullName>
    </recommendedName>
</protein>
<feature type="transmembrane region" description="Helical" evidence="10">
    <location>
        <begin position="354"/>
        <end position="375"/>
    </location>
</feature>
<dbReference type="GO" id="GO:0005886">
    <property type="term" value="C:plasma membrane"/>
    <property type="evidence" value="ECO:0007669"/>
    <property type="project" value="UniProtKB-SubCell"/>
</dbReference>
<comment type="subcellular location">
    <subcellularLocation>
        <location evidence="1 10">Cell membrane</location>
        <topology evidence="1 10">Multi-pass membrane protein</topology>
    </subcellularLocation>
</comment>
<keyword evidence="3 10" id="KW-0812">Transmembrane</keyword>
<sequence>MTSYRKVGIASLIMMASVLLSRVIGLAREMVIAYAGGAGPEVDAYQVAFVIPEILNHLLASGFLSVTFIPIFSRYLAMDLEAEGWRVCSIIFTCFGSLLILLIIAASILAPQLIDLIAPGLDDPVLKAKAVRMTRIVMPAQFFFFTGGLFMAVQFARERFTVPALAPLVYNLGIIGFGALLSPYMGMEGFSWGALIGALAGNCIIQFFGARRVGMVLTLRFEFRHRDLKAYVLASLPLMVGLTMSFSTEFFLKFFGSYLPSGSIAALTYDLRIMFVLVGFFGQAVGTASFPYMARLAAENRLPEMNALLNITLKYLAAVIPFSVLFMVLRYEIVLLLFQRGRFDAAATALTARLLFYLMAGTVAFSAQSIVIRAYFAVQNTLFPSVFCSAGALLSIPVYVYNMQRWGADGIAAAISLSVVFQVWLLYALWNYRSRNLESAGVYRHYLKLTVVSAGIGVALERFRTWIAAGIDTQTPAGALAASVLVGTVFLALLLGAARLFRIREIEDIRQKMLTRVRTVLTRARPSPTAEKDRKA</sequence>
<evidence type="ECO:0000256" key="6">
    <source>
        <dbReference type="ARBA" id="ARBA00022989"/>
    </source>
</evidence>
<feature type="transmembrane region" description="Helical" evidence="10">
    <location>
        <begin position="382"/>
        <end position="400"/>
    </location>
</feature>
<keyword evidence="4 10" id="KW-0133">Cell shape</keyword>
<evidence type="ECO:0000256" key="1">
    <source>
        <dbReference type="ARBA" id="ARBA00004651"/>
    </source>
</evidence>
<dbReference type="OrthoDB" id="9804143at2"/>
<evidence type="ECO:0000256" key="2">
    <source>
        <dbReference type="ARBA" id="ARBA00022475"/>
    </source>
</evidence>
<feature type="transmembrane region" description="Helical" evidence="10">
    <location>
        <begin position="190"/>
        <end position="209"/>
    </location>
</feature>
<evidence type="ECO:0000313" key="12">
    <source>
        <dbReference type="EMBL" id="EPR37830.1"/>
    </source>
</evidence>
<dbReference type="Pfam" id="PF03023">
    <property type="entry name" value="MurJ"/>
    <property type="match status" value="1"/>
</dbReference>
<dbReference type="Proteomes" id="UP000014977">
    <property type="component" value="Unassembled WGS sequence"/>
</dbReference>
<dbReference type="InterPro" id="IPR004268">
    <property type="entry name" value="MurJ"/>
</dbReference>
<dbReference type="GO" id="GO:0034204">
    <property type="term" value="P:lipid translocation"/>
    <property type="evidence" value="ECO:0007669"/>
    <property type="project" value="TreeGrafter"/>
</dbReference>
<reference evidence="12 13" key="1">
    <citation type="journal article" date="2013" name="Genome Announc.">
        <title>Draft genome sequences for three mercury-methylating, sulfate-reducing bacteria.</title>
        <authorList>
            <person name="Brown S.D."/>
            <person name="Hurt R.A.Jr."/>
            <person name="Gilmour C.C."/>
            <person name="Elias D.A."/>
        </authorList>
    </citation>
    <scope>NUCLEOTIDE SEQUENCE [LARGE SCALE GENOMIC DNA]</scope>
    <source>
        <strain evidence="12 13">DSM 2059</strain>
    </source>
</reference>
<feature type="transmembrane region" description="Helical" evidence="10">
    <location>
        <begin position="442"/>
        <end position="460"/>
    </location>
</feature>
<dbReference type="PANTHER" id="PTHR47019">
    <property type="entry name" value="LIPID II FLIPPASE MURJ"/>
    <property type="match status" value="1"/>
</dbReference>
<evidence type="ECO:0000256" key="4">
    <source>
        <dbReference type="ARBA" id="ARBA00022960"/>
    </source>
</evidence>
<evidence type="ECO:0000256" key="3">
    <source>
        <dbReference type="ARBA" id="ARBA00022692"/>
    </source>
</evidence>
<keyword evidence="5 10" id="KW-0573">Peptidoglycan synthesis</keyword>
<keyword evidence="6 10" id="KW-1133">Transmembrane helix</keyword>
<evidence type="ECO:0000256" key="10">
    <source>
        <dbReference type="HAMAP-Rule" id="MF_02078"/>
    </source>
</evidence>
<dbReference type="InterPro" id="IPR051050">
    <property type="entry name" value="Lipid_II_flippase_MurJ/MviN"/>
</dbReference>
<name>S7TM96_DESML</name>
<comment type="function">
    <text evidence="8 10 11">Involved in peptidoglycan biosynthesis. Transports lipid-linked peptidoglycan precursors from the inner to the outer leaflet of the cytoplasmic membrane.</text>
</comment>
<comment type="pathway">
    <text evidence="10">Cell wall biogenesis; peptidoglycan biosynthesis.</text>
</comment>
<dbReference type="GO" id="GO:0008360">
    <property type="term" value="P:regulation of cell shape"/>
    <property type="evidence" value="ECO:0007669"/>
    <property type="project" value="UniProtKB-UniRule"/>
</dbReference>
<keyword evidence="13" id="KW-1185">Reference proteome</keyword>
<proteinExistence type="inferred from homology"/>
<dbReference type="AlphaFoldDB" id="S7TM96"/>
<evidence type="ECO:0000256" key="5">
    <source>
        <dbReference type="ARBA" id="ARBA00022984"/>
    </source>
</evidence>
<dbReference type="PANTHER" id="PTHR47019:SF1">
    <property type="entry name" value="LIPID II FLIPPASE MURJ"/>
    <property type="match status" value="1"/>
</dbReference>
<dbReference type="PATRIC" id="fig|1121405.3.peg.2928"/>
<feature type="transmembrane region" description="Helical" evidence="10">
    <location>
        <begin position="54"/>
        <end position="77"/>
    </location>
</feature>
<evidence type="ECO:0000256" key="7">
    <source>
        <dbReference type="ARBA" id="ARBA00023136"/>
    </source>
</evidence>
<feature type="transmembrane region" description="Helical" evidence="10">
    <location>
        <begin position="406"/>
        <end position="430"/>
    </location>
</feature>
<feature type="transmembrane region" description="Helical" evidence="10">
    <location>
        <begin position="230"/>
        <end position="252"/>
    </location>
</feature>
<keyword evidence="10 11" id="KW-0813">Transport</keyword>
<feature type="transmembrane region" description="Helical" evidence="10">
    <location>
        <begin position="89"/>
        <end position="114"/>
    </location>
</feature>
<comment type="similarity">
    <text evidence="9 10 11">Belongs to the MurJ/MviN family.</text>
</comment>
<dbReference type="EMBL" id="ATHJ01000096">
    <property type="protein sequence ID" value="EPR37830.1"/>
    <property type="molecule type" value="Genomic_DNA"/>
</dbReference>
<feature type="transmembrane region" description="Helical" evidence="10">
    <location>
        <begin position="134"/>
        <end position="153"/>
    </location>
</feature>
<dbReference type="PIRSF" id="PIRSF002869">
    <property type="entry name" value="MviN"/>
    <property type="match status" value="1"/>
</dbReference>
<keyword evidence="10 11" id="KW-0961">Cell wall biogenesis/degradation</keyword>
<accession>S7TM96</accession>
<keyword evidence="2 10" id="KW-1003">Cell membrane</keyword>
<gene>
    <name evidence="10" type="primary">murJ</name>
    <name evidence="12" type="ORF">dsmv_2870</name>
</gene>
<dbReference type="PRINTS" id="PR01806">
    <property type="entry name" value="VIRFACTRMVIN"/>
</dbReference>
<feature type="transmembrane region" description="Helical" evidence="10">
    <location>
        <begin position="480"/>
        <end position="501"/>
    </location>
</feature>
<feature type="transmembrane region" description="Helical" evidence="10">
    <location>
        <begin position="12"/>
        <end position="34"/>
    </location>
</feature>
<dbReference type="GO" id="GO:0009252">
    <property type="term" value="P:peptidoglycan biosynthetic process"/>
    <property type="evidence" value="ECO:0007669"/>
    <property type="project" value="UniProtKB-UniRule"/>
</dbReference>
<dbReference type="RefSeq" id="WP_020877937.1">
    <property type="nucleotide sequence ID" value="NZ_ATHJ01000096.1"/>
</dbReference>
<dbReference type="eggNOG" id="COG0728">
    <property type="taxonomic scope" value="Bacteria"/>
</dbReference>
<evidence type="ECO:0000256" key="11">
    <source>
        <dbReference type="PIRNR" id="PIRNR002869"/>
    </source>
</evidence>
<evidence type="ECO:0000256" key="9">
    <source>
        <dbReference type="ARBA" id="ARBA00061532"/>
    </source>
</evidence>
<dbReference type="NCBIfam" id="TIGR01695">
    <property type="entry name" value="murJ_mviN"/>
    <property type="match status" value="1"/>
</dbReference>
<organism evidence="12 13">
    <name type="scientific">Desulfococcus multivorans DSM 2059</name>
    <dbReference type="NCBI Taxonomy" id="1121405"/>
    <lineage>
        <taxon>Bacteria</taxon>
        <taxon>Pseudomonadati</taxon>
        <taxon>Thermodesulfobacteriota</taxon>
        <taxon>Desulfobacteria</taxon>
        <taxon>Desulfobacterales</taxon>
        <taxon>Desulfococcaceae</taxon>
        <taxon>Desulfococcus</taxon>
    </lineage>
</organism>
<dbReference type="CDD" id="cd13123">
    <property type="entry name" value="MATE_MurJ_like"/>
    <property type="match status" value="1"/>
</dbReference>
<keyword evidence="7 10" id="KW-0472">Membrane</keyword>
<feature type="transmembrane region" description="Helical" evidence="10">
    <location>
        <begin position="272"/>
        <end position="294"/>
    </location>
</feature>
<dbReference type="HAMAP" id="MF_02078">
    <property type="entry name" value="MurJ_MviN"/>
    <property type="match status" value="1"/>
</dbReference>
<dbReference type="GO" id="GO:0015648">
    <property type="term" value="F:lipid-linked peptidoglycan transporter activity"/>
    <property type="evidence" value="ECO:0007669"/>
    <property type="project" value="UniProtKB-UniRule"/>
</dbReference>
<feature type="transmembrane region" description="Helical" evidence="10">
    <location>
        <begin position="165"/>
        <end position="184"/>
    </location>
</feature>
<comment type="caution">
    <text evidence="12">The sequence shown here is derived from an EMBL/GenBank/DDBJ whole genome shotgun (WGS) entry which is preliminary data.</text>
</comment>
<dbReference type="STRING" id="897.B2D07_14560"/>
<dbReference type="UniPathway" id="UPA00219"/>
<feature type="transmembrane region" description="Helical" evidence="10">
    <location>
        <begin position="315"/>
        <end position="334"/>
    </location>
</feature>
<evidence type="ECO:0000256" key="8">
    <source>
        <dbReference type="ARBA" id="ARBA00060041"/>
    </source>
</evidence>
<evidence type="ECO:0000313" key="13">
    <source>
        <dbReference type="Proteomes" id="UP000014977"/>
    </source>
</evidence>
<dbReference type="GO" id="GO:0071555">
    <property type="term" value="P:cell wall organization"/>
    <property type="evidence" value="ECO:0007669"/>
    <property type="project" value="UniProtKB-UniRule"/>
</dbReference>